<comment type="caution">
    <text evidence="4">The sequence shown here is derived from an EMBL/GenBank/DDBJ whole genome shotgun (WGS) entry which is preliminary data.</text>
</comment>
<name>A0A8J4PL68_9MYCE</name>
<feature type="domain" description="Ribosomal protein/NADH dehydrogenase" evidence="3">
    <location>
        <begin position="44"/>
        <end position="117"/>
    </location>
</feature>
<dbReference type="GO" id="GO:0005739">
    <property type="term" value="C:mitochondrion"/>
    <property type="evidence" value="ECO:0007669"/>
    <property type="project" value="UniProtKB-SubCell"/>
</dbReference>
<reference evidence="4" key="1">
    <citation type="submission" date="2020-01" db="EMBL/GenBank/DDBJ databases">
        <title>Development of genomics and gene disruption for Polysphondylium violaceum indicates a role for the polyketide synthase stlB in stalk morphogenesis.</title>
        <authorList>
            <person name="Narita B."/>
            <person name="Kawabe Y."/>
            <person name="Kin K."/>
            <person name="Saito T."/>
            <person name="Gibbs R."/>
            <person name="Kuspa A."/>
            <person name="Muzny D."/>
            <person name="Queller D."/>
            <person name="Richards S."/>
            <person name="Strassman J."/>
            <person name="Sucgang R."/>
            <person name="Worley K."/>
            <person name="Schaap P."/>
        </authorList>
    </citation>
    <scope>NUCLEOTIDE SEQUENCE</scope>
    <source>
        <strain evidence="4">QSvi11</strain>
    </source>
</reference>
<evidence type="ECO:0000313" key="5">
    <source>
        <dbReference type="Proteomes" id="UP000695562"/>
    </source>
</evidence>
<sequence length="125" mass="14433">MSMRKFFEVVGLPKPKNYRDLLKAYSMEKIYLYDAQQVSIVTSKSGEGNSGARFFKYRYMEPFQFWNKDVSFKHIKLNNGSPYVEIQTKSGETHKIETKSLNADQILEKVLAASQGKKINVNIPE</sequence>
<dbReference type="OrthoDB" id="14842at2759"/>
<dbReference type="InterPro" id="IPR036249">
    <property type="entry name" value="Thioredoxin-like_sf"/>
</dbReference>
<dbReference type="SUPFAM" id="SSF52833">
    <property type="entry name" value="Thioredoxin-like"/>
    <property type="match status" value="1"/>
</dbReference>
<dbReference type="Proteomes" id="UP000695562">
    <property type="component" value="Unassembled WGS sequence"/>
</dbReference>
<comment type="subcellular location">
    <subcellularLocation>
        <location evidence="1">Mitochondrion</location>
    </subcellularLocation>
</comment>
<evidence type="ECO:0000256" key="2">
    <source>
        <dbReference type="ARBA" id="ARBA00023128"/>
    </source>
</evidence>
<keyword evidence="2" id="KW-0496">Mitochondrion</keyword>
<gene>
    <name evidence="4" type="ORF">CYY_010508</name>
</gene>
<protein>
    <recommendedName>
        <fullName evidence="3">Ribosomal protein/NADH dehydrogenase domain-containing protein</fullName>
    </recommendedName>
</protein>
<evidence type="ECO:0000256" key="1">
    <source>
        <dbReference type="ARBA" id="ARBA00004173"/>
    </source>
</evidence>
<dbReference type="SMART" id="SM00916">
    <property type="entry name" value="L51_S25_CI-B8"/>
    <property type="match status" value="1"/>
</dbReference>
<organism evidence="4 5">
    <name type="scientific">Polysphondylium violaceum</name>
    <dbReference type="NCBI Taxonomy" id="133409"/>
    <lineage>
        <taxon>Eukaryota</taxon>
        <taxon>Amoebozoa</taxon>
        <taxon>Evosea</taxon>
        <taxon>Eumycetozoa</taxon>
        <taxon>Dictyostelia</taxon>
        <taxon>Dictyosteliales</taxon>
        <taxon>Dictyosteliaceae</taxon>
        <taxon>Polysphondylium</taxon>
    </lineage>
</organism>
<evidence type="ECO:0000259" key="3">
    <source>
        <dbReference type="SMART" id="SM00916"/>
    </source>
</evidence>
<dbReference type="Gene3D" id="3.40.30.10">
    <property type="entry name" value="Glutaredoxin"/>
    <property type="match status" value="1"/>
</dbReference>
<accession>A0A8J4PL68</accession>
<dbReference type="EMBL" id="AJWJ01001159">
    <property type="protein sequence ID" value="KAF2068166.1"/>
    <property type="molecule type" value="Genomic_DNA"/>
</dbReference>
<dbReference type="InterPro" id="IPR007741">
    <property type="entry name" value="Ribosomal_mL43/mS25/NADH_DH"/>
</dbReference>
<dbReference type="AlphaFoldDB" id="A0A8J4PL68"/>
<evidence type="ECO:0000313" key="4">
    <source>
        <dbReference type="EMBL" id="KAF2068166.1"/>
    </source>
</evidence>
<keyword evidence="5" id="KW-1185">Reference proteome</keyword>
<proteinExistence type="predicted"/>